<evidence type="ECO:0000313" key="2">
    <source>
        <dbReference type="EMBL" id="GLR18779.1"/>
    </source>
</evidence>
<gene>
    <name evidence="2" type="ORF">GCM10007940_33950</name>
</gene>
<dbReference type="Proteomes" id="UP001156666">
    <property type="component" value="Unassembled WGS sequence"/>
</dbReference>
<proteinExistence type="predicted"/>
<reference evidence="2" key="1">
    <citation type="journal article" date="2014" name="Int. J. Syst. Evol. Microbiol.">
        <title>Complete genome sequence of Corynebacterium casei LMG S-19264T (=DSM 44701T), isolated from a smear-ripened cheese.</title>
        <authorList>
            <consortium name="US DOE Joint Genome Institute (JGI-PGF)"/>
            <person name="Walter F."/>
            <person name="Albersmeier A."/>
            <person name="Kalinowski J."/>
            <person name="Ruckert C."/>
        </authorList>
    </citation>
    <scope>NUCLEOTIDE SEQUENCE</scope>
    <source>
        <strain evidence="2">NBRC 108769</strain>
    </source>
</reference>
<dbReference type="RefSeq" id="WP_235292726.1">
    <property type="nucleotide sequence ID" value="NZ_BSOH01000023.1"/>
</dbReference>
<feature type="signal peptide" evidence="1">
    <location>
        <begin position="1"/>
        <end position="20"/>
    </location>
</feature>
<name>A0AA37WH04_9BACT</name>
<evidence type="ECO:0008006" key="4">
    <source>
        <dbReference type="Google" id="ProtNLM"/>
    </source>
</evidence>
<evidence type="ECO:0000313" key="3">
    <source>
        <dbReference type="Proteomes" id="UP001156666"/>
    </source>
</evidence>
<protein>
    <recommendedName>
        <fullName evidence="4">DUF3829 domain-containing protein</fullName>
    </recommendedName>
</protein>
<keyword evidence="3" id="KW-1185">Reference proteome</keyword>
<dbReference type="AlphaFoldDB" id="A0AA37WH04"/>
<accession>A0AA37WH04</accession>
<feature type="chain" id="PRO_5041294685" description="DUF3829 domain-containing protein" evidence="1">
    <location>
        <begin position="21"/>
        <end position="290"/>
    </location>
</feature>
<evidence type="ECO:0000256" key="1">
    <source>
        <dbReference type="SAM" id="SignalP"/>
    </source>
</evidence>
<sequence>MFNRILTILLLALSLPFLSAQDSSPVLVLNLEIEGIECNKRFVQEAYNKFASVYKDVVFAAQESDLHQLNIIPEIKSSNLLEGIDTYHYVEMNITLNLQNLKTSTKKELHLKGVGKYKNECGAIRKAYLNALTSSKSDVKSFITDFYQSSFSNDCESFVEEAKVLNQKQRYREALILMYKAPKNEECSTEINQLTEDIHLNIAKASCEKEIHALTLIVNTKDLYQIRKNTYKLLRIPPDAPCAEEAINLSKEIGKLFEVENQKLPKEVSEFNVFIENQNRDGWRDRYLRS</sequence>
<organism evidence="2 3">
    <name type="scientific">Portibacter lacus</name>
    <dbReference type="NCBI Taxonomy" id="1099794"/>
    <lineage>
        <taxon>Bacteria</taxon>
        <taxon>Pseudomonadati</taxon>
        <taxon>Bacteroidota</taxon>
        <taxon>Saprospiria</taxon>
        <taxon>Saprospirales</taxon>
        <taxon>Haliscomenobacteraceae</taxon>
        <taxon>Portibacter</taxon>
    </lineage>
</organism>
<comment type="caution">
    <text evidence="2">The sequence shown here is derived from an EMBL/GenBank/DDBJ whole genome shotgun (WGS) entry which is preliminary data.</text>
</comment>
<dbReference type="EMBL" id="BSOH01000023">
    <property type="protein sequence ID" value="GLR18779.1"/>
    <property type="molecule type" value="Genomic_DNA"/>
</dbReference>
<keyword evidence="1" id="KW-0732">Signal</keyword>
<reference evidence="2" key="2">
    <citation type="submission" date="2023-01" db="EMBL/GenBank/DDBJ databases">
        <title>Draft genome sequence of Portibacter lacus strain NBRC 108769.</title>
        <authorList>
            <person name="Sun Q."/>
            <person name="Mori K."/>
        </authorList>
    </citation>
    <scope>NUCLEOTIDE SEQUENCE</scope>
    <source>
        <strain evidence="2">NBRC 108769</strain>
    </source>
</reference>